<dbReference type="InterPro" id="IPR009053">
    <property type="entry name" value="Prefoldin"/>
</dbReference>
<comment type="caution">
    <text evidence="5">The sequence shown here is derived from an EMBL/GenBank/DDBJ whole genome shotgun (WGS) entry which is preliminary data.</text>
</comment>
<dbReference type="PANTHER" id="PTHR15111">
    <property type="entry name" value="RNA POLYMERASE II SUBUNIT 5-MEDIATING PROTEIN NNX3"/>
    <property type="match status" value="1"/>
</dbReference>
<keyword evidence="2" id="KW-0539">Nucleus</keyword>
<dbReference type="PANTHER" id="PTHR15111:SF0">
    <property type="entry name" value="UNCONVENTIONAL PREFOLDIN RPB5 INTERACTOR 1"/>
    <property type="match status" value="1"/>
</dbReference>
<organism evidence="5 6">
    <name type="scientific">Leptosia nina</name>
    <dbReference type="NCBI Taxonomy" id="320188"/>
    <lineage>
        <taxon>Eukaryota</taxon>
        <taxon>Metazoa</taxon>
        <taxon>Ecdysozoa</taxon>
        <taxon>Arthropoda</taxon>
        <taxon>Hexapoda</taxon>
        <taxon>Insecta</taxon>
        <taxon>Pterygota</taxon>
        <taxon>Neoptera</taxon>
        <taxon>Endopterygota</taxon>
        <taxon>Lepidoptera</taxon>
        <taxon>Glossata</taxon>
        <taxon>Ditrysia</taxon>
        <taxon>Papilionoidea</taxon>
        <taxon>Pieridae</taxon>
        <taxon>Pierinae</taxon>
        <taxon>Leptosia</taxon>
    </lineage>
</organism>
<proteinExistence type="inferred from homology"/>
<reference evidence="5 6" key="1">
    <citation type="submission" date="2023-11" db="EMBL/GenBank/DDBJ databases">
        <authorList>
            <person name="Okamura Y."/>
        </authorList>
    </citation>
    <scope>NUCLEOTIDE SEQUENCE [LARGE SCALE GENOMIC DNA]</scope>
</reference>
<comment type="similarity">
    <text evidence="3">Belongs to the RNA polymerase II subunit 5-mediating protein family.</text>
</comment>
<evidence type="ECO:0000256" key="4">
    <source>
        <dbReference type="SAM" id="MobiDB-lite"/>
    </source>
</evidence>
<evidence type="ECO:0000313" key="6">
    <source>
        <dbReference type="Proteomes" id="UP001497472"/>
    </source>
</evidence>
<gene>
    <name evidence="5" type="ORF">LNINA_LOCUS4140</name>
</gene>
<protein>
    <recommendedName>
        <fullName evidence="7">Unconventional prefoldin RPB5 interactor</fullName>
    </recommendedName>
</protein>
<dbReference type="EMBL" id="CAVLEF010000005">
    <property type="protein sequence ID" value="CAK1544388.1"/>
    <property type="molecule type" value="Genomic_DNA"/>
</dbReference>
<dbReference type="GO" id="GO:0000122">
    <property type="term" value="P:negative regulation of transcription by RNA polymerase II"/>
    <property type="evidence" value="ECO:0007669"/>
    <property type="project" value="TreeGrafter"/>
</dbReference>
<dbReference type="Gene3D" id="1.10.287.370">
    <property type="match status" value="1"/>
</dbReference>
<comment type="subcellular location">
    <subcellularLocation>
        <location evidence="1">Nucleus</location>
    </subcellularLocation>
</comment>
<evidence type="ECO:0000313" key="5">
    <source>
        <dbReference type="EMBL" id="CAK1544388.1"/>
    </source>
</evidence>
<name>A0AAV1J7F8_9NEOP</name>
<evidence type="ECO:0008006" key="7">
    <source>
        <dbReference type="Google" id="ProtNLM"/>
    </source>
</evidence>
<dbReference type="GO" id="GO:0003682">
    <property type="term" value="F:chromatin binding"/>
    <property type="evidence" value="ECO:0007669"/>
    <property type="project" value="TreeGrafter"/>
</dbReference>
<sequence length="437" mass="51179">MNIFNNIYQQSLAQNNHNVSFWQDYLNQLNTLNFTSFNDKLKVPILVPLGNKILFKGILKHTNEVIVSLGSDYFAKCSIKQAEILRQNRVKDAKSKLDLYEKEQDYLNNQLHLYKDTYFNPGFDLIETCTEEEDQLWRLKHKERVKKYNLSEEKKKDISNNEIADEELWARLEELELQEDLEEEYLYSSGHTNSLNLLQENLDTNKTEFDNDSIDRKAENTKSQLLHEVAVMQEKLEGKLTEIQNNKCIVQSKSENNLLAELEEIEKLEEIQDEIDRLDYILNEDSDDVDENSEKQNIPMPKKKVSFFNEDECETLELTFKHSNSGPSISPYNANIGITKPSDIYEAFPVSFLKKTASVLKNRTEEYSTSNKPHEPNAVQEISKNNQDIVQRDTIVVKDITEKVEFDMNVNEKKNQRTQSLFKKRRQKPNPLFEDNQ</sequence>
<dbReference type="GO" id="GO:0019212">
    <property type="term" value="F:phosphatase inhibitor activity"/>
    <property type="evidence" value="ECO:0007669"/>
    <property type="project" value="TreeGrafter"/>
</dbReference>
<evidence type="ECO:0000256" key="2">
    <source>
        <dbReference type="ARBA" id="ARBA00023242"/>
    </source>
</evidence>
<dbReference type="GO" id="GO:0003714">
    <property type="term" value="F:transcription corepressor activity"/>
    <property type="evidence" value="ECO:0007669"/>
    <property type="project" value="TreeGrafter"/>
</dbReference>
<dbReference type="GO" id="GO:0005634">
    <property type="term" value="C:nucleus"/>
    <property type="evidence" value="ECO:0007669"/>
    <property type="project" value="UniProtKB-SubCell"/>
</dbReference>
<dbReference type="Proteomes" id="UP001497472">
    <property type="component" value="Unassembled WGS sequence"/>
</dbReference>
<feature type="region of interest" description="Disordered" evidence="4">
    <location>
        <begin position="414"/>
        <end position="437"/>
    </location>
</feature>
<dbReference type="Pfam" id="PF02996">
    <property type="entry name" value="Prefoldin"/>
    <property type="match status" value="1"/>
</dbReference>
<dbReference type="AlphaFoldDB" id="A0AAV1J7F8"/>
<keyword evidence="6" id="KW-1185">Reference proteome</keyword>
<dbReference type="InterPro" id="IPR004127">
    <property type="entry name" value="Prefoldin_subunit_alpha"/>
</dbReference>
<dbReference type="InterPro" id="IPR052255">
    <property type="entry name" value="RNA_pol_II_subunit5-mediator"/>
</dbReference>
<accession>A0AAV1J7F8</accession>
<evidence type="ECO:0000256" key="3">
    <source>
        <dbReference type="ARBA" id="ARBA00038295"/>
    </source>
</evidence>
<dbReference type="SUPFAM" id="SSF46579">
    <property type="entry name" value="Prefoldin"/>
    <property type="match status" value="1"/>
</dbReference>
<evidence type="ECO:0000256" key="1">
    <source>
        <dbReference type="ARBA" id="ARBA00004123"/>
    </source>
</evidence>